<evidence type="ECO:0000256" key="1">
    <source>
        <dbReference type="ARBA" id="ARBA00022603"/>
    </source>
</evidence>
<keyword evidence="2" id="KW-0808">Transferase</keyword>
<feature type="domain" description="Methyltransferase type 11" evidence="5">
    <location>
        <begin position="60"/>
        <end position="157"/>
    </location>
</feature>
<dbReference type="InterPro" id="IPR013216">
    <property type="entry name" value="Methyltransf_11"/>
</dbReference>
<gene>
    <name evidence="6" type="primary">ubiG</name>
    <name evidence="6" type="ORF">KSX_26490</name>
</gene>
<dbReference type="GO" id="GO:0061542">
    <property type="term" value="F:3-demethylubiquinol 3-O-methyltransferase activity"/>
    <property type="evidence" value="ECO:0007669"/>
    <property type="project" value="InterPro"/>
</dbReference>
<sequence>MRILGFKTAPKQTQENIFSAYNWWGKGSLLLHITQERCDYIQSRVERIFGREALKQQEVLEIGCGGGLICLNLAQRGAVTFGIDPSVGALQIAREKAHLEGLGQQTFFEQGYGEQLPYANNSFSVIVCLDVLEHVQDLDTTIGEIERVLAPGGIFIFDTINRTLLARLTLIWIGERFFHESGLVPGLHDYHSFIKPHELQAVLTKHHLRIHEMVGFTPRLVKGRLTLGVGGPKLVSYVGYATKGR</sequence>
<dbReference type="SUPFAM" id="SSF53335">
    <property type="entry name" value="S-adenosyl-L-methionine-dependent methyltransferases"/>
    <property type="match status" value="1"/>
</dbReference>
<dbReference type="EMBL" id="BNJF01000001">
    <property type="protein sequence ID" value="GHO44486.1"/>
    <property type="molecule type" value="Genomic_DNA"/>
</dbReference>
<evidence type="ECO:0000256" key="2">
    <source>
        <dbReference type="ARBA" id="ARBA00022679"/>
    </source>
</evidence>
<accession>A0A8J3MS48</accession>
<dbReference type="RefSeq" id="WP_220193874.1">
    <property type="nucleotide sequence ID" value="NZ_BNJF01000001.1"/>
</dbReference>
<dbReference type="Pfam" id="PF08241">
    <property type="entry name" value="Methyltransf_11"/>
    <property type="match status" value="1"/>
</dbReference>
<dbReference type="GO" id="GO:0032259">
    <property type="term" value="P:methylation"/>
    <property type="evidence" value="ECO:0007669"/>
    <property type="project" value="UniProtKB-KW"/>
</dbReference>
<reference evidence="6" key="1">
    <citation type="submission" date="2020-10" db="EMBL/GenBank/DDBJ databases">
        <title>Taxonomic study of unclassified bacteria belonging to the class Ktedonobacteria.</title>
        <authorList>
            <person name="Yabe S."/>
            <person name="Wang C.M."/>
            <person name="Zheng Y."/>
            <person name="Sakai Y."/>
            <person name="Cavaletti L."/>
            <person name="Monciardini P."/>
            <person name="Donadio S."/>
        </authorList>
    </citation>
    <scope>NUCLEOTIDE SEQUENCE</scope>
    <source>
        <strain evidence="6">SOSP1-1</strain>
    </source>
</reference>
<keyword evidence="6" id="KW-0830">Ubiquinone</keyword>
<keyword evidence="4" id="KW-0949">S-adenosyl-L-methionine</keyword>
<keyword evidence="1" id="KW-0489">Methyltransferase</keyword>
<keyword evidence="7" id="KW-1185">Reference proteome</keyword>
<evidence type="ECO:0000256" key="4">
    <source>
        <dbReference type="ARBA" id="ARBA00022691"/>
    </source>
</evidence>
<protein>
    <submittedName>
        <fullName evidence="6">Ubiquinone biosynthesis O-methyltransferase</fullName>
    </submittedName>
</protein>
<evidence type="ECO:0000313" key="7">
    <source>
        <dbReference type="Proteomes" id="UP000612362"/>
    </source>
</evidence>
<dbReference type="AlphaFoldDB" id="A0A8J3MS48"/>
<dbReference type="Gene3D" id="3.40.50.150">
    <property type="entry name" value="Vaccinia Virus protein VP39"/>
    <property type="match status" value="1"/>
</dbReference>
<proteinExistence type="predicted"/>
<dbReference type="PANTHER" id="PTHR43464">
    <property type="entry name" value="METHYLTRANSFERASE"/>
    <property type="match status" value="1"/>
</dbReference>
<name>A0A8J3MS48_9CHLR</name>
<keyword evidence="3" id="KW-0831">Ubiquinone biosynthesis</keyword>
<evidence type="ECO:0000259" key="5">
    <source>
        <dbReference type="Pfam" id="PF08241"/>
    </source>
</evidence>
<dbReference type="NCBIfam" id="TIGR01983">
    <property type="entry name" value="UbiG"/>
    <property type="match status" value="1"/>
</dbReference>
<dbReference type="InterPro" id="IPR010233">
    <property type="entry name" value="UbiG_MeTrfase"/>
</dbReference>
<organism evidence="6 7">
    <name type="scientific">Ktedonospora formicarum</name>
    <dbReference type="NCBI Taxonomy" id="2778364"/>
    <lineage>
        <taxon>Bacteria</taxon>
        <taxon>Bacillati</taxon>
        <taxon>Chloroflexota</taxon>
        <taxon>Ktedonobacteria</taxon>
        <taxon>Ktedonobacterales</taxon>
        <taxon>Ktedonobacteraceae</taxon>
        <taxon>Ktedonospora</taxon>
    </lineage>
</organism>
<evidence type="ECO:0000313" key="6">
    <source>
        <dbReference type="EMBL" id="GHO44486.1"/>
    </source>
</evidence>
<dbReference type="PANTHER" id="PTHR43464:SF19">
    <property type="entry name" value="UBIQUINONE BIOSYNTHESIS O-METHYLTRANSFERASE, MITOCHONDRIAL"/>
    <property type="match status" value="1"/>
</dbReference>
<dbReference type="Proteomes" id="UP000612362">
    <property type="component" value="Unassembled WGS sequence"/>
</dbReference>
<comment type="caution">
    <text evidence="6">The sequence shown here is derived from an EMBL/GenBank/DDBJ whole genome shotgun (WGS) entry which is preliminary data.</text>
</comment>
<dbReference type="CDD" id="cd02440">
    <property type="entry name" value="AdoMet_MTases"/>
    <property type="match status" value="1"/>
</dbReference>
<dbReference type="GO" id="GO:0010420">
    <property type="term" value="F:polyprenyldihydroxybenzoate methyltransferase activity"/>
    <property type="evidence" value="ECO:0007669"/>
    <property type="project" value="InterPro"/>
</dbReference>
<evidence type="ECO:0000256" key="3">
    <source>
        <dbReference type="ARBA" id="ARBA00022688"/>
    </source>
</evidence>
<dbReference type="InterPro" id="IPR029063">
    <property type="entry name" value="SAM-dependent_MTases_sf"/>
</dbReference>